<protein>
    <submittedName>
        <fullName evidence="2">Uncharacterized protein</fullName>
    </submittedName>
</protein>
<feature type="compositionally biased region" description="Low complexity" evidence="1">
    <location>
        <begin position="19"/>
        <end position="30"/>
    </location>
</feature>
<sequence>MLHQPSISGRESQVEDDSVSSVGSHSSVVDSDVDNSESHSQSLQEEAITKTISQHTTFSHATIKQESVNYLGYYSSHERMMQELILEQSCIGQKKIREIVSQGNDH</sequence>
<dbReference type="AlphaFoldDB" id="A0A1Y1NEI7"/>
<feature type="compositionally biased region" description="Polar residues" evidence="1">
    <location>
        <begin position="1"/>
        <end position="10"/>
    </location>
</feature>
<evidence type="ECO:0000256" key="1">
    <source>
        <dbReference type="SAM" id="MobiDB-lite"/>
    </source>
</evidence>
<evidence type="ECO:0000313" key="2">
    <source>
        <dbReference type="EMBL" id="JAV94995.1"/>
    </source>
</evidence>
<dbReference type="EMBL" id="GEZM01007687">
    <property type="protein sequence ID" value="JAV94995.1"/>
    <property type="molecule type" value="Transcribed_RNA"/>
</dbReference>
<accession>A0A1Y1NEI7</accession>
<feature type="region of interest" description="Disordered" evidence="1">
    <location>
        <begin position="1"/>
        <end position="47"/>
    </location>
</feature>
<proteinExistence type="predicted"/>
<reference evidence="2" key="1">
    <citation type="journal article" date="2016" name="Sci. Rep.">
        <title>Molecular characterization of firefly nuptial gifts: a multi-omics approach sheds light on postcopulatory sexual selection.</title>
        <authorList>
            <person name="Al-Wathiqui N."/>
            <person name="Fallon T.R."/>
            <person name="South A."/>
            <person name="Weng J.K."/>
            <person name="Lewis S.M."/>
        </authorList>
    </citation>
    <scope>NUCLEOTIDE SEQUENCE</scope>
</reference>
<name>A0A1Y1NEI7_PHOPY</name>
<organism evidence="2">
    <name type="scientific">Photinus pyralis</name>
    <name type="common">Common eastern firefly</name>
    <name type="synonym">Lampyris pyralis</name>
    <dbReference type="NCBI Taxonomy" id="7054"/>
    <lineage>
        <taxon>Eukaryota</taxon>
        <taxon>Metazoa</taxon>
        <taxon>Ecdysozoa</taxon>
        <taxon>Arthropoda</taxon>
        <taxon>Hexapoda</taxon>
        <taxon>Insecta</taxon>
        <taxon>Pterygota</taxon>
        <taxon>Neoptera</taxon>
        <taxon>Endopterygota</taxon>
        <taxon>Coleoptera</taxon>
        <taxon>Polyphaga</taxon>
        <taxon>Elateriformia</taxon>
        <taxon>Elateroidea</taxon>
        <taxon>Lampyridae</taxon>
        <taxon>Lampyrinae</taxon>
        <taxon>Photinus</taxon>
    </lineage>
</organism>